<dbReference type="GO" id="GO:0004519">
    <property type="term" value="F:endonuclease activity"/>
    <property type="evidence" value="ECO:0007669"/>
    <property type="project" value="UniProtKB-KW"/>
</dbReference>
<protein>
    <submittedName>
        <fullName evidence="1">Heteromeric transposase endonuclease subunit TnsA</fullName>
    </submittedName>
</protein>
<keyword evidence="1" id="KW-0540">Nuclease</keyword>
<sequence>MKKHFYSSEARQIGITNRSASGVVPDIG</sequence>
<keyword evidence="1" id="KW-0255">Endonuclease</keyword>
<name>A0A557NX75_9VIBR</name>
<evidence type="ECO:0000313" key="1">
    <source>
        <dbReference type="EMBL" id="TVO33023.1"/>
    </source>
</evidence>
<dbReference type="EMBL" id="VMKJ01000045">
    <property type="protein sequence ID" value="TVO33269.1"/>
    <property type="molecule type" value="Genomic_DNA"/>
</dbReference>
<evidence type="ECO:0000313" key="4">
    <source>
        <dbReference type="Proteomes" id="UP000319828"/>
    </source>
</evidence>
<gene>
    <name evidence="3" type="ORF">FOF44_08540</name>
    <name evidence="2" type="ORF">FOF44_15865</name>
    <name evidence="1" type="ORF">FOF44_16295</name>
</gene>
<organism evidence="1 4">
    <name type="scientific">Vibrio algivorus</name>
    <dbReference type="NCBI Taxonomy" id="1667024"/>
    <lineage>
        <taxon>Bacteria</taxon>
        <taxon>Pseudomonadati</taxon>
        <taxon>Pseudomonadota</taxon>
        <taxon>Gammaproteobacteria</taxon>
        <taxon>Vibrionales</taxon>
        <taxon>Vibrionaceae</taxon>
        <taxon>Vibrio</taxon>
    </lineage>
</organism>
<dbReference type="EMBL" id="VMKJ01000014">
    <property type="protein sequence ID" value="TVO36768.1"/>
    <property type="molecule type" value="Genomic_DNA"/>
</dbReference>
<evidence type="ECO:0000313" key="3">
    <source>
        <dbReference type="EMBL" id="TVO36768.1"/>
    </source>
</evidence>
<reference evidence="1 4" key="1">
    <citation type="submission" date="2019-07" db="EMBL/GenBank/DDBJ databases">
        <title>The draft genome sequence of Vibrio algivorus M1486.</title>
        <authorList>
            <person name="Meng X."/>
        </authorList>
    </citation>
    <scope>NUCLEOTIDE SEQUENCE [LARGE SCALE GENOMIC DNA]</scope>
    <source>
        <strain evidence="1 4">M1486</strain>
    </source>
</reference>
<proteinExistence type="predicted"/>
<dbReference type="EMBL" id="VMKJ01000049">
    <property type="protein sequence ID" value="TVO33023.1"/>
    <property type="molecule type" value="Genomic_DNA"/>
</dbReference>
<keyword evidence="1" id="KW-0378">Hydrolase</keyword>
<accession>A0A557NX75</accession>
<dbReference type="AlphaFoldDB" id="A0A557NX75"/>
<comment type="caution">
    <text evidence="1">The sequence shown here is derived from an EMBL/GenBank/DDBJ whole genome shotgun (WGS) entry which is preliminary data.</text>
</comment>
<evidence type="ECO:0000313" key="2">
    <source>
        <dbReference type="EMBL" id="TVO33269.1"/>
    </source>
</evidence>
<feature type="non-terminal residue" evidence="1">
    <location>
        <position position="28"/>
    </location>
</feature>
<dbReference type="Proteomes" id="UP000319828">
    <property type="component" value="Unassembled WGS sequence"/>
</dbReference>